<comment type="caution">
    <text evidence="3">The sequence shown here is derived from an EMBL/GenBank/DDBJ whole genome shotgun (WGS) entry which is preliminary data.</text>
</comment>
<dbReference type="InterPro" id="IPR027417">
    <property type="entry name" value="P-loop_NTPase"/>
</dbReference>
<name>A0AAW1QSR0_9CHLO</name>
<feature type="domain" description="Bacteriophage/plasmid primase P4 C-terminal" evidence="2">
    <location>
        <begin position="56"/>
        <end position="139"/>
    </location>
</feature>
<dbReference type="InterPro" id="IPR014818">
    <property type="entry name" value="Phage/plasmid_primase_P4_C"/>
</dbReference>
<dbReference type="Gene3D" id="3.40.50.300">
    <property type="entry name" value="P-loop containing nucleotide triphosphate hydrolases"/>
    <property type="match status" value="1"/>
</dbReference>
<evidence type="ECO:0000313" key="4">
    <source>
        <dbReference type="Proteomes" id="UP001489004"/>
    </source>
</evidence>
<sequence>MAYIALRDTVELVTPGHKRSYYVFDAAECFWRACTDSSVKLAISAALEASLTPIQARYVRGNSGLSAIIALAAERFLDCDFVNRLDSVRHLLGVRNGVVDLRTGVVRARQPEDMIRTVLNIDYNSDADLTFIEATVLQMMADDAVMAQYLQNLLRELNVGLMCGRVVSNIDADRAKIQGAHLVCFNELKEAEKMNNHTMKAISGGDDIPCRGLYQDAMSIVPYHLAICTTNELPAFVTPPKPSEVERVICIPFEVLFTDLAEDELPTRTKKQRDSDLKVKLVQNKASFLSWLVQGAVAWYAAKDLRRAAPTKVKKCTKRYMSAQDKLASFISTDCDLGEAYRVSCADLLSEFQSFLGDPKVGVREVKKQMEEKKYETYVTTVAGRSVRCWRGLKLKTGDDVVGAALRA</sequence>
<evidence type="ECO:0000313" key="3">
    <source>
        <dbReference type="EMBL" id="KAK9824491.1"/>
    </source>
</evidence>
<protein>
    <recommendedName>
        <fullName evidence="2">Bacteriophage/plasmid primase P4 C-terminal domain-containing protein</fullName>
    </recommendedName>
</protein>
<dbReference type="PANTHER" id="PTHR35372:SF2">
    <property type="entry name" value="SF3 HELICASE DOMAIN-CONTAINING PROTEIN"/>
    <property type="match status" value="1"/>
</dbReference>
<dbReference type="Pfam" id="PF08706">
    <property type="entry name" value="D5_N"/>
    <property type="match status" value="1"/>
</dbReference>
<keyword evidence="1" id="KW-0378">Hydrolase</keyword>
<dbReference type="EMBL" id="JALJOR010000002">
    <property type="protein sequence ID" value="KAK9824491.1"/>
    <property type="molecule type" value="Genomic_DNA"/>
</dbReference>
<dbReference type="InterPro" id="IPR051620">
    <property type="entry name" value="ORF904-like_C"/>
</dbReference>
<keyword evidence="4" id="KW-1185">Reference proteome</keyword>
<proteinExistence type="predicted"/>
<dbReference type="AlphaFoldDB" id="A0AAW1QSR0"/>
<reference evidence="3 4" key="1">
    <citation type="journal article" date="2024" name="Nat. Commun.">
        <title>Phylogenomics reveals the evolutionary origins of lichenization in chlorophyte algae.</title>
        <authorList>
            <person name="Puginier C."/>
            <person name="Libourel C."/>
            <person name="Otte J."/>
            <person name="Skaloud P."/>
            <person name="Haon M."/>
            <person name="Grisel S."/>
            <person name="Petersen M."/>
            <person name="Berrin J.G."/>
            <person name="Delaux P.M."/>
            <person name="Dal Grande F."/>
            <person name="Keller J."/>
        </authorList>
    </citation>
    <scope>NUCLEOTIDE SEQUENCE [LARGE SCALE GENOMIC DNA]</scope>
    <source>
        <strain evidence="3 4">SAG 2043</strain>
    </source>
</reference>
<dbReference type="PANTHER" id="PTHR35372">
    <property type="entry name" value="ATP BINDING PROTEIN-RELATED"/>
    <property type="match status" value="1"/>
</dbReference>
<accession>A0AAW1QSR0</accession>
<organism evidence="3 4">
    <name type="scientific">[Myrmecia] bisecta</name>
    <dbReference type="NCBI Taxonomy" id="41462"/>
    <lineage>
        <taxon>Eukaryota</taxon>
        <taxon>Viridiplantae</taxon>
        <taxon>Chlorophyta</taxon>
        <taxon>core chlorophytes</taxon>
        <taxon>Trebouxiophyceae</taxon>
        <taxon>Trebouxiales</taxon>
        <taxon>Trebouxiaceae</taxon>
        <taxon>Myrmecia</taxon>
    </lineage>
</organism>
<evidence type="ECO:0000256" key="1">
    <source>
        <dbReference type="ARBA" id="ARBA00022801"/>
    </source>
</evidence>
<evidence type="ECO:0000259" key="2">
    <source>
        <dbReference type="Pfam" id="PF08706"/>
    </source>
</evidence>
<dbReference type="Proteomes" id="UP001489004">
    <property type="component" value="Unassembled WGS sequence"/>
</dbReference>
<dbReference type="GO" id="GO:0016787">
    <property type="term" value="F:hydrolase activity"/>
    <property type="evidence" value="ECO:0007669"/>
    <property type="project" value="UniProtKB-KW"/>
</dbReference>
<gene>
    <name evidence="3" type="ORF">WJX72_010770</name>
</gene>